<dbReference type="PANTHER" id="PTHR37299">
    <property type="entry name" value="TRANSCRIPTIONAL REGULATOR-RELATED"/>
    <property type="match status" value="1"/>
</dbReference>
<feature type="domain" description="HTH LytTR-type" evidence="1">
    <location>
        <begin position="47"/>
        <end position="150"/>
    </location>
</feature>
<organism evidence="2 3">
    <name type="scientific">Lactobacillus bombicola</name>
    <dbReference type="NCBI Taxonomy" id="1505723"/>
    <lineage>
        <taxon>Bacteria</taxon>
        <taxon>Bacillati</taxon>
        <taxon>Bacillota</taxon>
        <taxon>Bacilli</taxon>
        <taxon>Lactobacillales</taxon>
        <taxon>Lactobacillaceae</taxon>
        <taxon>Lactobacillus</taxon>
    </lineage>
</organism>
<dbReference type="GO" id="GO:0000156">
    <property type="term" value="F:phosphorelay response regulator activity"/>
    <property type="evidence" value="ECO:0007669"/>
    <property type="project" value="InterPro"/>
</dbReference>
<evidence type="ECO:0000259" key="1">
    <source>
        <dbReference type="PROSITE" id="PS50930"/>
    </source>
</evidence>
<dbReference type="AlphaFoldDB" id="A0A396SR19"/>
<dbReference type="EMBL" id="QOCV01000008">
    <property type="protein sequence ID" value="RHW54077.1"/>
    <property type="molecule type" value="Genomic_DNA"/>
</dbReference>
<reference evidence="2 3" key="1">
    <citation type="submission" date="2018-07" db="EMBL/GenBank/DDBJ databases">
        <title>Genome sequences of six Lactobacillus spp. isolated from bumble bee guts.</title>
        <authorList>
            <person name="Motta E.V.S."/>
            <person name="Moran N.A."/>
        </authorList>
    </citation>
    <scope>NUCLEOTIDE SEQUENCE [LARGE SCALE GENOMIC DNA]</scope>
    <source>
        <strain evidence="2 3">OCC3</strain>
    </source>
</reference>
<protein>
    <submittedName>
        <fullName evidence="2">LytTR family transcriptional regulator</fullName>
    </submittedName>
</protein>
<dbReference type="SMART" id="SM00850">
    <property type="entry name" value="LytTR"/>
    <property type="match status" value="1"/>
</dbReference>
<sequence>MKINFQRDPSVVESEIQVEIRAQEDDGIVKNLIKYLEKFGEKSRNLIPVKTTDRIVTIKYNNLIKIEVQATNLTYYTANEIVKTTGRLYQVLESLDDDFIQVSRHSVINLNYLESIEGGFAGNMIAILSDGLKADVSRRYLPQLERELGL</sequence>
<dbReference type="GO" id="GO:0003677">
    <property type="term" value="F:DNA binding"/>
    <property type="evidence" value="ECO:0007669"/>
    <property type="project" value="InterPro"/>
</dbReference>
<dbReference type="InterPro" id="IPR046947">
    <property type="entry name" value="LytR-like"/>
</dbReference>
<proteinExistence type="predicted"/>
<dbReference type="RefSeq" id="WP_118898105.1">
    <property type="nucleotide sequence ID" value="NZ_QOCV01000008.1"/>
</dbReference>
<dbReference type="PANTHER" id="PTHR37299:SF1">
    <property type="entry name" value="STAGE 0 SPORULATION PROTEIN A HOMOLOG"/>
    <property type="match status" value="1"/>
</dbReference>
<gene>
    <name evidence="2" type="ORF">DS835_06105</name>
</gene>
<dbReference type="Proteomes" id="UP000265862">
    <property type="component" value="Unassembled WGS sequence"/>
</dbReference>
<evidence type="ECO:0000313" key="2">
    <source>
        <dbReference type="EMBL" id="RHW54077.1"/>
    </source>
</evidence>
<dbReference type="Gene3D" id="2.40.50.1020">
    <property type="entry name" value="LytTr DNA-binding domain"/>
    <property type="match status" value="1"/>
</dbReference>
<evidence type="ECO:0000313" key="3">
    <source>
        <dbReference type="Proteomes" id="UP000265862"/>
    </source>
</evidence>
<name>A0A396SR19_9LACO</name>
<accession>A0A396SR19</accession>
<dbReference type="InterPro" id="IPR007492">
    <property type="entry name" value="LytTR_DNA-bd_dom"/>
</dbReference>
<dbReference type="Pfam" id="PF04397">
    <property type="entry name" value="LytTR"/>
    <property type="match status" value="1"/>
</dbReference>
<comment type="caution">
    <text evidence="2">The sequence shown here is derived from an EMBL/GenBank/DDBJ whole genome shotgun (WGS) entry which is preliminary data.</text>
</comment>
<dbReference type="PROSITE" id="PS50930">
    <property type="entry name" value="HTH_LYTTR"/>
    <property type="match status" value="1"/>
</dbReference>